<dbReference type="EMBL" id="GU942959">
    <property type="protein sequence ID" value="ADD92972.1"/>
    <property type="molecule type" value="Genomic_DNA"/>
</dbReference>
<dbReference type="SUPFAM" id="SSF49299">
    <property type="entry name" value="PKD domain"/>
    <property type="match status" value="1"/>
</dbReference>
<evidence type="ECO:0000313" key="1">
    <source>
        <dbReference type="EMBL" id="ADD92972.1"/>
    </source>
</evidence>
<dbReference type="InterPro" id="IPR035986">
    <property type="entry name" value="PKD_dom_sf"/>
</dbReference>
<proteinExistence type="predicted"/>
<organism evidence="1">
    <name type="scientific">uncultured archaeon MedDCM-OCT-S04-C140</name>
    <dbReference type="NCBI Taxonomy" id="743085"/>
    <lineage>
        <taxon>Archaea</taxon>
        <taxon>environmental samples</taxon>
    </lineage>
</organism>
<dbReference type="InterPro" id="IPR013783">
    <property type="entry name" value="Ig-like_fold"/>
</dbReference>
<reference evidence="1" key="1">
    <citation type="journal article" date="2010" name="ISME J.">
        <title>Metagenome of the Mediterranean deep chlorophyll maximum studied by direct and fosmid library 454 pyrosequencing.</title>
        <authorList>
            <person name="Ghai R."/>
            <person name="Martin-Cuadrado A.B."/>
            <person name="Molto A.G."/>
            <person name="Heredia I.G."/>
            <person name="Cabrera R."/>
            <person name="Martin J."/>
            <person name="Verdu M."/>
            <person name="Deschamps P."/>
            <person name="Moreira D."/>
            <person name="Lopez-Garcia P."/>
            <person name="Mira A."/>
            <person name="Rodriguez-Valera F."/>
        </authorList>
    </citation>
    <scope>NUCLEOTIDE SEQUENCE</scope>
</reference>
<evidence type="ECO:0008006" key="2">
    <source>
        <dbReference type="Google" id="ProtNLM"/>
    </source>
</evidence>
<sequence length="704" mass="74715">MQFNLAVLSGNGLQNTGGDDYATTSISLSEAVSANNAPTVSSLTLQPANPTTEDALLATYTFSDSDGDSEAGTSFAWHLNNSLMPSHTTATLPSSATAKHQSWTVEVTPSDGINAGTAVMSSPLIIANSLPLVTNVQLSDTAPDSSTELSFQYLSDDADGDPIDMHVQWKLNGQVVPELDNSTTLPAIATRSNDVWSVEVRGHDGEGFGAWTPSTNVTIASGNTPPVVSQVSLVAPSPTNTTSDIQVQWDEVDGDGDAIVDNEIIWTVNGQIIEVANGMNPLPSTMTAKGEVWKASVRASDGIGWSTWEESDSITIANAAPIIISLQLNSSSMTAMHDLVMNLEHDDADGDTVSITSIRWFNQGQEYSTFTEASLPMSALSKGDEWTVQVIVSDGELEASSTSEKATILNAVPSVVLQWPESSTSLSELAPELLASDADGDAVELWTNWYKNGFRDAGLENSTLVPIDKLAPGQTWTMHVSVWDGEAFSEGVEHTLVIANLPPSAAFSVLSTNVWFGEEVILSAESSTDPDGNDLTYTWSWVTGSASGHTLTLVPKGVVDLTLTVSDEFGATNSTTQTLQPTVGPQVQSLMVLHDGNGRVDLSWSWNGDEAAFNILRGGQMIATVNDTSFTDNPPMSGLNEYTIQPVDQDRIYLNAMDTISLSIEPPAVEIPEASATGGFGLGILLLLGSIVLLQRNLSRGGER</sequence>
<name>D6PB71_9ARCH</name>
<dbReference type="Gene3D" id="2.60.40.10">
    <property type="entry name" value="Immunoglobulins"/>
    <property type="match status" value="2"/>
</dbReference>
<accession>D6PB71</accession>
<protein>
    <recommendedName>
        <fullName evidence="2">PKD/Chitinase domain-containing protein</fullName>
    </recommendedName>
</protein>
<dbReference type="AlphaFoldDB" id="D6PB71"/>